<evidence type="ECO:0000256" key="12">
    <source>
        <dbReference type="ARBA" id="ARBA00022777"/>
    </source>
</evidence>
<protein>
    <recommendedName>
        <fullName evidence="3">Blue-light-activated histidine kinase</fullName>
        <ecNumber evidence="2">2.7.13.3</ecNumber>
    </recommendedName>
</protein>
<comment type="catalytic activity">
    <reaction evidence="1">
        <text>ATP + protein L-histidine = ADP + protein N-phospho-L-histidine.</text>
        <dbReference type="EC" id="2.7.13.3"/>
    </reaction>
</comment>
<evidence type="ECO:0000256" key="16">
    <source>
        <dbReference type="ARBA" id="ARBA00023170"/>
    </source>
</evidence>
<keyword evidence="15" id="KW-0843">Virulence</keyword>
<dbReference type="Pfam" id="PF00989">
    <property type="entry name" value="PAS"/>
    <property type="match status" value="1"/>
</dbReference>
<dbReference type="Gene3D" id="3.30.450.20">
    <property type="entry name" value="PAS domain"/>
    <property type="match status" value="2"/>
</dbReference>
<dbReference type="Proteomes" id="UP000183063">
    <property type="component" value="Unassembled WGS sequence"/>
</dbReference>
<evidence type="ECO:0000313" key="22">
    <source>
        <dbReference type="Proteomes" id="UP000183063"/>
    </source>
</evidence>
<reference evidence="20" key="3">
    <citation type="submission" date="2016-10" db="EMBL/GenBank/DDBJ databases">
        <authorList>
            <person name="de Groot N.N."/>
        </authorList>
    </citation>
    <scope>NUCLEOTIDE SEQUENCE [LARGE SCALE GENOMIC DNA]</scope>
    <source>
        <strain evidence="20">CCBAU85039</strain>
    </source>
</reference>
<evidence type="ECO:0000256" key="3">
    <source>
        <dbReference type="ARBA" id="ARBA00021740"/>
    </source>
</evidence>
<dbReference type="SMART" id="SM00091">
    <property type="entry name" value="PAS"/>
    <property type="match status" value="2"/>
</dbReference>
<dbReference type="Pfam" id="PF08448">
    <property type="entry name" value="PAS_4"/>
    <property type="match status" value="1"/>
</dbReference>
<evidence type="ECO:0000256" key="15">
    <source>
        <dbReference type="ARBA" id="ARBA00023026"/>
    </source>
</evidence>
<sequence>MSHLSISESDTPPARSDTLAGNGQMPAFGNQMGIQEVLEALPEAIYTTDPNGQITFYNKAAAEMWGVSPEIGTSEFCGSWKLYWPDGTPLPHDECPMAMALKEKQPIRGLEAIAERPDGTRVPFLPFPTPIFNAGGDLIGAVNMMIDLTERAIADETAQRIAAIVESSDDAILAKDLNGTIISWNRGAERLFGYTAAEAIGKPVTMLIPLDRHNEEPEILGRIRRGERIDHYETIRRRKDGNLIEISLSVSPIRNRQGQVIGASKIARDITERRRAEEQQHLLIREMDHRVKNLFTLAGSVVTLSARSTATSGELAAAVSARLNALAQAHALTTPRTSEAASRSDQATTLHALIETIVAPYGEGAYDNHQSRAFVTGPDIMIAGGAVTSFALLLHEFATNAAKYGALSVSEGRVDIACAEEGDNFVLTWTESGGPPVDHEMDGEGFGTLLAKATVRGQLGGEILRDWKPEGLSIRLVVAAERLGH</sequence>
<dbReference type="PANTHER" id="PTHR41523:SF8">
    <property type="entry name" value="ETHYLENE RESPONSE SENSOR PROTEIN"/>
    <property type="match status" value="1"/>
</dbReference>
<dbReference type="InterPro" id="IPR001610">
    <property type="entry name" value="PAC"/>
</dbReference>
<dbReference type="PANTHER" id="PTHR41523">
    <property type="entry name" value="TWO-COMPONENT SYSTEM SENSOR PROTEIN"/>
    <property type="match status" value="1"/>
</dbReference>
<keyword evidence="12 20" id="KW-0418">Kinase</keyword>
<dbReference type="Proteomes" id="UP000198939">
    <property type="component" value="Unassembled WGS sequence"/>
</dbReference>
<dbReference type="EC" id="2.7.13.3" evidence="2"/>
<dbReference type="InterPro" id="IPR011102">
    <property type="entry name" value="Sig_transdc_His_kinase_HWE"/>
</dbReference>
<feature type="compositionally biased region" description="Polar residues" evidence="17">
    <location>
        <begin position="1"/>
        <end position="10"/>
    </location>
</feature>
<dbReference type="PROSITE" id="PS50113">
    <property type="entry name" value="PAC"/>
    <property type="match status" value="2"/>
</dbReference>
<keyword evidence="14" id="KW-0157">Chromophore</keyword>
<dbReference type="SUPFAM" id="SSF55785">
    <property type="entry name" value="PYP-like sensor domain (PAS domain)"/>
    <property type="match status" value="2"/>
</dbReference>
<feature type="domain" description="PAC" evidence="19">
    <location>
        <begin position="230"/>
        <end position="282"/>
    </location>
</feature>
<dbReference type="GO" id="GO:0005524">
    <property type="term" value="F:ATP binding"/>
    <property type="evidence" value="ECO:0007669"/>
    <property type="project" value="UniProtKB-KW"/>
</dbReference>
<keyword evidence="6" id="KW-0716">Sensory transduction</keyword>
<dbReference type="EMBL" id="FOCV01000028">
    <property type="protein sequence ID" value="SEO89453.1"/>
    <property type="molecule type" value="Genomic_DNA"/>
</dbReference>
<evidence type="ECO:0000256" key="7">
    <source>
        <dbReference type="ARBA" id="ARBA00022630"/>
    </source>
</evidence>
<feature type="domain" description="PAC" evidence="19">
    <location>
        <begin position="108"/>
        <end position="160"/>
    </location>
</feature>
<evidence type="ECO:0000256" key="4">
    <source>
        <dbReference type="ARBA" id="ARBA00022543"/>
    </source>
</evidence>
<evidence type="ECO:0000256" key="6">
    <source>
        <dbReference type="ARBA" id="ARBA00022606"/>
    </source>
</evidence>
<evidence type="ECO:0000256" key="1">
    <source>
        <dbReference type="ARBA" id="ARBA00000085"/>
    </source>
</evidence>
<evidence type="ECO:0000313" key="20">
    <source>
        <dbReference type="EMBL" id="SEI14978.1"/>
    </source>
</evidence>
<dbReference type="GO" id="GO:0009881">
    <property type="term" value="F:photoreceptor activity"/>
    <property type="evidence" value="ECO:0007669"/>
    <property type="project" value="UniProtKB-KW"/>
</dbReference>
<evidence type="ECO:0000256" key="9">
    <source>
        <dbReference type="ARBA" id="ARBA00022679"/>
    </source>
</evidence>
<keyword evidence="16" id="KW-0675">Receptor</keyword>
<evidence type="ECO:0000256" key="8">
    <source>
        <dbReference type="ARBA" id="ARBA00022643"/>
    </source>
</evidence>
<feature type="domain" description="PAS" evidence="18">
    <location>
        <begin position="157"/>
        <end position="212"/>
    </location>
</feature>
<dbReference type="SMART" id="SM00086">
    <property type="entry name" value="PAC"/>
    <property type="match status" value="2"/>
</dbReference>
<evidence type="ECO:0000256" key="14">
    <source>
        <dbReference type="ARBA" id="ARBA00022991"/>
    </source>
</evidence>
<dbReference type="SMART" id="SM00911">
    <property type="entry name" value="HWE_HK"/>
    <property type="match status" value="1"/>
</dbReference>
<dbReference type="InterPro" id="IPR035965">
    <property type="entry name" value="PAS-like_dom_sf"/>
</dbReference>
<keyword evidence="7" id="KW-0285">Flavoprotein</keyword>
<evidence type="ECO:0000256" key="10">
    <source>
        <dbReference type="ARBA" id="ARBA00022737"/>
    </source>
</evidence>
<evidence type="ECO:0000256" key="17">
    <source>
        <dbReference type="SAM" id="MobiDB-lite"/>
    </source>
</evidence>
<keyword evidence="5" id="KW-0597">Phosphoprotein</keyword>
<dbReference type="OrthoDB" id="341208at2"/>
<dbReference type="GO" id="GO:0004673">
    <property type="term" value="F:protein histidine kinase activity"/>
    <property type="evidence" value="ECO:0007669"/>
    <property type="project" value="UniProtKB-EC"/>
</dbReference>
<evidence type="ECO:0000256" key="2">
    <source>
        <dbReference type="ARBA" id="ARBA00012438"/>
    </source>
</evidence>
<keyword evidence="4" id="KW-0600">Photoreceptor protein</keyword>
<evidence type="ECO:0000256" key="13">
    <source>
        <dbReference type="ARBA" id="ARBA00022840"/>
    </source>
</evidence>
<dbReference type="EMBL" id="FNXB01000037">
    <property type="protein sequence ID" value="SEI14978.1"/>
    <property type="molecule type" value="Genomic_DNA"/>
</dbReference>
<reference evidence="22" key="2">
    <citation type="submission" date="2016-10" db="EMBL/GenBank/DDBJ databases">
        <authorList>
            <person name="Wibberg D."/>
        </authorList>
    </citation>
    <scope>NUCLEOTIDE SEQUENCE [LARGE SCALE GENOMIC DNA]</scope>
</reference>
<keyword evidence="9 20" id="KW-0808">Transferase</keyword>
<dbReference type="InterPro" id="IPR000700">
    <property type="entry name" value="PAS-assoc_C"/>
</dbReference>
<accession>A0A1H8TG30</accession>
<evidence type="ECO:0000313" key="23">
    <source>
        <dbReference type="Proteomes" id="UP000198939"/>
    </source>
</evidence>
<dbReference type="GO" id="GO:0006355">
    <property type="term" value="P:regulation of DNA-templated transcription"/>
    <property type="evidence" value="ECO:0007669"/>
    <property type="project" value="InterPro"/>
</dbReference>
<keyword evidence="23" id="KW-1185">Reference proteome</keyword>
<evidence type="ECO:0000256" key="11">
    <source>
        <dbReference type="ARBA" id="ARBA00022741"/>
    </source>
</evidence>
<dbReference type="NCBIfam" id="TIGR00229">
    <property type="entry name" value="sensory_box"/>
    <property type="match status" value="2"/>
</dbReference>
<feature type="region of interest" description="Disordered" evidence="17">
    <location>
        <begin position="1"/>
        <end position="27"/>
    </location>
</feature>
<keyword evidence="13" id="KW-0067">ATP-binding</keyword>
<keyword evidence="10" id="KW-0677">Repeat</keyword>
<dbReference type="InterPro" id="IPR013767">
    <property type="entry name" value="PAS_fold"/>
</dbReference>
<name>A0A1H8TG30_9HYPH</name>
<dbReference type="PROSITE" id="PS50112">
    <property type="entry name" value="PAS"/>
    <property type="match status" value="2"/>
</dbReference>
<feature type="domain" description="PAS" evidence="18">
    <location>
        <begin position="30"/>
        <end position="70"/>
    </location>
</feature>
<dbReference type="InterPro" id="IPR013656">
    <property type="entry name" value="PAS_4"/>
</dbReference>
<organism evidence="20 22">
    <name type="scientific">Rhizobium tibeticum</name>
    <dbReference type="NCBI Taxonomy" id="501024"/>
    <lineage>
        <taxon>Bacteria</taxon>
        <taxon>Pseudomonadati</taxon>
        <taxon>Pseudomonadota</taxon>
        <taxon>Alphaproteobacteria</taxon>
        <taxon>Hyphomicrobiales</taxon>
        <taxon>Rhizobiaceae</taxon>
        <taxon>Rhizobium/Agrobacterium group</taxon>
        <taxon>Rhizobium</taxon>
    </lineage>
</organism>
<keyword evidence="8" id="KW-0288">FMN</keyword>
<dbReference type="Pfam" id="PF07536">
    <property type="entry name" value="HWE_HK"/>
    <property type="match status" value="1"/>
</dbReference>
<evidence type="ECO:0000259" key="19">
    <source>
        <dbReference type="PROSITE" id="PS50113"/>
    </source>
</evidence>
<evidence type="ECO:0000259" key="18">
    <source>
        <dbReference type="PROSITE" id="PS50112"/>
    </source>
</evidence>
<dbReference type="RefSeq" id="WP_072379766.1">
    <property type="nucleotide sequence ID" value="NZ_FNXB01000037.1"/>
</dbReference>
<evidence type="ECO:0000256" key="5">
    <source>
        <dbReference type="ARBA" id="ARBA00022553"/>
    </source>
</evidence>
<dbReference type="InterPro" id="IPR000014">
    <property type="entry name" value="PAS"/>
</dbReference>
<proteinExistence type="predicted"/>
<evidence type="ECO:0000313" key="21">
    <source>
        <dbReference type="EMBL" id="SEO89453.1"/>
    </source>
</evidence>
<dbReference type="Gene3D" id="3.30.565.10">
    <property type="entry name" value="Histidine kinase-like ATPase, C-terminal domain"/>
    <property type="match status" value="1"/>
</dbReference>
<gene>
    <name evidence="20" type="ORF">RTCCBAU85039_5179</name>
    <name evidence="21" type="ORF">SAMN05216228_102879</name>
</gene>
<dbReference type="STRING" id="501024.RTCCBAU85039_5179"/>
<dbReference type="AlphaFoldDB" id="A0A1H8TG30"/>
<reference evidence="21 23" key="1">
    <citation type="submission" date="2016-10" db="EMBL/GenBank/DDBJ databases">
        <authorList>
            <person name="Varghese N."/>
            <person name="Submissions S."/>
        </authorList>
    </citation>
    <scope>NUCLEOTIDE SEQUENCE [LARGE SCALE GENOMIC DNA]</scope>
    <source>
        <strain evidence="21 23">CGMCC 1.7071</strain>
    </source>
</reference>
<keyword evidence="11" id="KW-0547">Nucleotide-binding</keyword>
<dbReference type="CDD" id="cd00130">
    <property type="entry name" value="PAS"/>
    <property type="match status" value="2"/>
</dbReference>
<dbReference type="SUPFAM" id="SSF55874">
    <property type="entry name" value="ATPase domain of HSP90 chaperone/DNA topoisomerase II/histidine kinase"/>
    <property type="match status" value="1"/>
</dbReference>
<dbReference type="InterPro" id="IPR036890">
    <property type="entry name" value="HATPase_C_sf"/>
</dbReference>